<dbReference type="OrthoDB" id="5408734at2759"/>
<feature type="compositionally biased region" description="Low complexity" evidence="1">
    <location>
        <begin position="109"/>
        <end position="121"/>
    </location>
</feature>
<comment type="caution">
    <text evidence="2">The sequence shown here is derived from an EMBL/GenBank/DDBJ whole genome shotgun (WGS) entry which is preliminary data.</text>
</comment>
<feature type="compositionally biased region" description="Polar residues" evidence="1">
    <location>
        <begin position="73"/>
        <end position="91"/>
    </location>
</feature>
<name>A0A4U0XGD5_9PEZI</name>
<dbReference type="Proteomes" id="UP000309340">
    <property type="component" value="Unassembled WGS sequence"/>
</dbReference>
<protein>
    <submittedName>
        <fullName evidence="2">Uncharacterized protein</fullName>
    </submittedName>
</protein>
<evidence type="ECO:0000313" key="2">
    <source>
        <dbReference type="EMBL" id="TKA74558.1"/>
    </source>
</evidence>
<feature type="compositionally biased region" description="Polar residues" evidence="1">
    <location>
        <begin position="98"/>
        <end position="108"/>
    </location>
</feature>
<feature type="region of interest" description="Disordered" evidence="1">
    <location>
        <begin position="66"/>
        <end position="167"/>
    </location>
</feature>
<proteinExistence type="predicted"/>
<evidence type="ECO:0000313" key="3">
    <source>
        <dbReference type="Proteomes" id="UP000309340"/>
    </source>
</evidence>
<evidence type="ECO:0000256" key="1">
    <source>
        <dbReference type="SAM" id="MobiDB-lite"/>
    </source>
</evidence>
<keyword evidence="3" id="KW-1185">Reference proteome</keyword>
<accession>A0A4U0XGD5</accession>
<reference evidence="2 3" key="1">
    <citation type="submission" date="2017-03" db="EMBL/GenBank/DDBJ databases">
        <title>Genomes of endolithic fungi from Antarctica.</title>
        <authorList>
            <person name="Coleine C."/>
            <person name="Masonjones S."/>
            <person name="Stajich J.E."/>
        </authorList>
    </citation>
    <scope>NUCLEOTIDE SEQUENCE [LARGE SCALE GENOMIC DNA]</scope>
    <source>
        <strain evidence="2 3">CCFEE 5184</strain>
    </source>
</reference>
<dbReference type="EMBL" id="NAJQ01000222">
    <property type="protein sequence ID" value="TKA74558.1"/>
    <property type="molecule type" value="Genomic_DNA"/>
</dbReference>
<gene>
    <name evidence="2" type="ORF">B0A55_04446</name>
</gene>
<organism evidence="2 3">
    <name type="scientific">Friedmanniomyces simplex</name>
    <dbReference type="NCBI Taxonomy" id="329884"/>
    <lineage>
        <taxon>Eukaryota</taxon>
        <taxon>Fungi</taxon>
        <taxon>Dikarya</taxon>
        <taxon>Ascomycota</taxon>
        <taxon>Pezizomycotina</taxon>
        <taxon>Dothideomycetes</taxon>
        <taxon>Dothideomycetidae</taxon>
        <taxon>Mycosphaerellales</taxon>
        <taxon>Teratosphaeriaceae</taxon>
        <taxon>Friedmanniomyces</taxon>
    </lineage>
</organism>
<dbReference type="AlphaFoldDB" id="A0A4U0XGD5"/>
<sequence>MAERPSQSAVPQPNIVQSFSQDLDSMFGLDPGVGHLEQTVEQKKQIVTSGHQQLQELEARLRETEERLARVSRGSSPARQADTGASTTEPTQQQQQQHSTEMPGSTSLRPPAAVRPQAAARGETAALMAGMPGTIPQTPREHSGNSEYVMVDRNTDRSERGYGQSVR</sequence>